<feature type="domain" description="DUF7344" evidence="1">
    <location>
        <begin position="22"/>
        <end position="92"/>
    </location>
</feature>
<dbReference type="Proteomes" id="UP001597119">
    <property type="component" value="Unassembled WGS sequence"/>
</dbReference>
<keyword evidence="3" id="KW-1185">Reference proteome</keyword>
<dbReference type="Pfam" id="PF24035">
    <property type="entry name" value="DUF7344"/>
    <property type="match status" value="1"/>
</dbReference>
<evidence type="ECO:0000313" key="2">
    <source>
        <dbReference type="EMBL" id="MFD1587847.1"/>
    </source>
</evidence>
<dbReference type="InterPro" id="IPR036388">
    <property type="entry name" value="WH-like_DNA-bd_sf"/>
</dbReference>
<evidence type="ECO:0000313" key="3">
    <source>
        <dbReference type="Proteomes" id="UP001597119"/>
    </source>
</evidence>
<dbReference type="RefSeq" id="WP_247380554.1">
    <property type="nucleotide sequence ID" value="NZ_JALLGV010000008.1"/>
</dbReference>
<name>A0ABD6CF68_9EURY</name>
<reference evidence="2 3" key="1">
    <citation type="journal article" date="2019" name="Int. J. Syst. Evol. Microbiol.">
        <title>The Global Catalogue of Microorganisms (GCM) 10K type strain sequencing project: providing services to taxonomists for standard genome sequencing and annotation.</title>
        <authorList>
            <consortium name="The Broad Institute Genomics Platform"/>
            <consortium name="The Broad Institute Genome Sequencing Center for Infectious Disease"/>
            <person name="Wu L."/>
            <person name="Ma J."/>
        </authorList>
    </citation>
    <scope>NUCLEOTIDE SEQUENCE [LARGE SCALE GENOMIC DNA]</scope>
    <source>
        <strain evidence="2 3">CGMCC 1.12125</strain>
    </source>
</reference>
<organism evidence="2 3">
    <name type="scientific">Halorientalis brevis</name>
    <dbReference type="NCBI Taxonomy" id="1126241"/>
    <lineage>
        <taxon>Archaea</taxon>
        <taxon>Methanobacteriati</taxon>
        <taxon>Methanobacteriota</taxon>
        <taxon>Stenosarchaea group</taxon>
        <taxon>Halobacteria</taxon>
        <taxon>Halobacteriales</taxon>
        <taxon>Haloarculaceae</taxon>
        <taxon>Halorientalis</taxon>
    </lineage>
</organism>
<protein>
    <recommendedName>
        <fullName evidence="1">DUF7344 domain-containing protein</fullName>
    </recommendedName>
</protein>
<evidence type="ECO:0000259" key="1">
    <source>
        <dbReference type="Pfam" id="PF24035"/>
    </source>
</evidence>
<dbReference type="EMBL" id="JBHUDJ010000006">
    <property type="protein sequence ID" value="MFD1587847.1"/>
    <property type="molecule type" value="Genomic_DNA"/>
</dbReference>
<accession>A0ABD6CF68</accession>
<gene>
    <name evidence="2" type="ORF">ACFR9U_12720</name>
</gene>
<proteinExistence type="predicted"/>
<comment type="caution">
    <text evidence="2">The sequence shown here is derived from an EMBL/GenBank/DDBJ whole genome shotgun (WGS) entry which is preliminary data.</text>
</comment>
<dbReference type="Gene3D" id="1.10.10.10">
    <property type="entry name" value="Winged helix-like DNA-binding domain superfamily/Winged helix DNA-binding domain"/>
    <property type="match status" value="1"/>
</dbReference>
<dbReference type="InterPro" id="IPR055768">
    <property type="entry name" value="DUF7344"/>
</dbReference>
<sequence>MPRQLSHNRPDREGLPVESLLDALKNDQRRAVLRLLTASDGAMGVQKLADELAIGTALPIHDSDRIAAELHHNHLPRLDSLGIITYDPAANVAESLDTIEELTPFLEFLAVKRDE</sequence>
<dbReference type="AlphaFoldDB" id="A0ABD6CF68"/>